<dbReference type="InterPro" id="IPR012312">
    <property type="entry name" value="Hemerythrin-like"/>
</dbReference>
<dbReference type="SUPFAM" id="SSF47188">
    <property type="entry name" value="Hemerythrin-like"/>
    <property type="match status" value="1"/>
</dbReference>
<evidence type="ECO:0000256" key="2">
    <source>
        <dbReference type="ARBA" id="ARBA00022723"/>
    </source>
</evidence>
<evidence type="ECO:0000313" key="6">
    <source>
        <dbReference type="Proteomes" id="UP000198847"/>
    </source>
</evidence>
<evidence type="ECO:0000256" key="1">
    <source>
        <dbReference type="ARBA" id="ARBA00010587"/>
    </source>
</evidence>
<dbReference type="CDD" id="cd12107">
    <property type="entry name" value="Hemerythrin"/>
    <property type="match status" value="1"/>
</dbReference>
<sequence length="132" mass="15986">MAIAKWKDEYSIGIPEVDKQHMKLFEIVNRIQELLCDEFITDKYDGIVAIITELKEYTIYHFKMEEDYMLKNGYKKFFSHKVMHQDFIEKINAVDYSKIDNEQNKYLNEILYFVCDWLITHILKEDKLLAEM</sequence>
<dbReference type="InterPro" id="IPR035938">
    <property type="entry name" value="Hemerythrin-like_sf"/>
</dbReference>
<accession>A0A1H8XXB3</accession>
<dbReference type="EMBL" id="FODY01000032">
    <property type="protein sequence ID" value="SEP44393.1"/>
    <property type="molecule type" value="Genomic_DNA"/>
</dbReference>
<proteinExistence type="inferred from homology"/>
<evidence type="ECO:0000256" key="3">
    <source>
        <dbReference type="ARBA" id="ARBA00023004"/>
    </source>
</evidence>
<dbReference type="InterPro" id="IPR012827">
    <property type="entry name" value="Hemerythrin_metal-bd"/>
</dbReference>
<dbReference type="PROSITE" id="PS00550">
    <property type="entry name" value="HEMERYTHRINS"/>
    <property type="match status" value="1"/>
</dbReference>
<organism evidence="5 6">
    <name type="scientific">Propionispora vibrioides</name>
    <dbReference type="NCBI Taxonomy" id="112903"/>
    <lineage>
        <taxon>Bacteria</taxon>
        <taxon>Bacillati</taxon>
        <taxon>Bacillota</taxon>
        <taxon>Negativicutes</taxon>
        <taxon>Selenomonadales</taxon>
        <taxon>Sporomusaceae</taxon>
        <taxon>Propionispora</taxon>
    </lineage>
</organism>
<feature type="domain" description="Hemerythrin-like" evidence="4">
    <location>
        <begin position="14"/>
        <end position="131"/>
    </location>
</feature>
<dbReference type="AlphaFoldDB" id="A0A1H8XXB3"/>
<comment type="similarity">
    <text evidence="1">Belongs to the hemerythrin family.</text>
</comment>
<dbReference type="STRING" id="112903.SAMN04490178_13217"/>
<name>A0A1H8XXB3_9FIRM</name>
<dbReference type="InterPro" id="IPR050669">
    <property type="entry name" value="Hemerythrin"/>
</dbReference>
<evidence type="ECO:0000259" key="4">
    <source>
        <dbReference type="Pfam" id="PF01814"/>
    </source>
</evidence>
<keyword evidence="3" id="KW-0408">Iron</keyword>
<dbReference type="Gene3D" id="1.20.120.50">
    <property type="entry name" value="Hemerythrin-like"/>
    <property type="match status" value="1"/>
</dbReference>
<dbReference type="Pfam" id="PF01814">
    <property type="entry name" value="Hemerythrin"/>
    <property type="match status" value="1"/>
</dbReference>
<gene>
    <name evidence="5" type="ORF">SAMN04490178_13217</name>
</gene>
<dbReference type="PANTHER" id="PTHR37164">
    <property type="entry name" value="BACTERIOHEMERYTHRIN"/>
    <property type="match status" value="1"/>
</dbReference>
<dbReference type="NCBIfam" id="TIGR02481">
    <property type="entry name" value="hemeryth_dom"/>
    <property type="match status" value="1"/>
</dbReference>
<dbReference type="GO" id="GO:0046872">
    <property type="term" value="F:metal ion binding"/>
    <property type="evidence" value="ECO:0007669"/>
    <property type="project" value="UniProtKB-KW"/>
</dbReference>
<dbReference type="NCBIfam" id="NF033749">
    <property type="entry name" value="bact_hemeryth"/>
    <property type="match status" value="1"/>
</dbReference>
<keyword evidence="6" id="KW-1185">Reference proteome</keyword>
<dbReference type="PANTHER" id="PTHR37164:SF1">
    <property type="entry name" value="BACTERIOHEMERYTHRIN"/>
    <property type="match status" value="1"/>
</dbReference>
<protein>
    <submittedName>
        <fullName evidence="5">Hemerythrin</fullName>
    </submittedName>
</protein>
<dbReference type="InterPro" id="IPR016131">
    <property type="entry name" value="Haemerythrin_Fe_BS"/>
</dbReference>
<reference evidence="5 6" key="1">
    <citation type="submission" date="2016-10" db="EMBL/GenBank/DDBJ databases">
        <authorList>
            <person name="de Groot N.N."/>
        </authorList>
    </citation>
    <scope>NUCLEOTIDE SEQUENCE [LARGE SCALE GENOMIC DNA]</scope>
    <source>
        <strain evidence="5 6">DSM 13305</strain>
    </source>
</reference>
<dbReference type="RefSeq" id="WP_245732610.1">
    <property type="nucleotide sequence ID" value="NZ_FODY01000032.1"/>
</dbReference>
<evidence type="ECO:0000313" key="5">
    <source>
        <dbReference type="EMBL" id="SEP44393.1"/>
    </source>
</evidence>
<keyword evidence="2" id="KW-0479">Metal-binding</keyword>
<dbReference type="Proteomes" id="UP000198847">
    <property type="component" value="Unassembled WGS sequence"/>
</dbReference>